<protein>
    <submittedName>
        <fullName evidence="2">TF2H1-like protein</fullName>
    </submittedName>
</protein>
<feature type="domain" description="BSD" evidence="1">
    <location>
        <begin position="147"/>
        <end position="199"/>
    </location>
</feature>
<organism evidence="2 3">
    <name type="scientific">Mya arenaria</name>
    <name type="common">Soft-shell clam</name>
    <dbReference type="NCBI Taxonomy" id="6604"/>
    <lineage>
        <taxon>Eukaryota</taxon>
        <taxon>Metazoa</taxon>
        <taxon>Spiralia</taxon>
        <taxon>Lophotrochozoa</taxon>
        <taxon>Mollusca</taxon>
        <taxon>Bivalvia</taxon>
        <taxon>Autobranchia</taxon>
        <taxon>Heteroconchia</taxon>
        <taxon>Euheterodonta</taxon>
        <taxon>Imparidentia</taxon>
        <taxon>Neoheterodontei</taxon>
        <taxon>Myida</taxon>
        <taxon>Myoidea</taxon>
        <taxon>Myidae</taxon>
        <taxon>Mya</taxon>
    </lineage>
</organism>
<keyword evidence="3" id="KW-1185">Reference proteome</keyword>
<dbReference type="InterPro" id="IPR011993">
    <property type="entry name" value="PH-like_dom_sf"/>
</dbReference>
<evidence type="ECO:0000313" key="3">
    <source>
        <dbReference type="Proteomes" id="UP001164746"/>
    </source>
</evidence>
<dbReference type="InterPro" id="IPR005607">
    <property type="entry name" value="BSD_dom"/>
</dbReference>
<dbReference type="Gene3D" id="6.10.140.1200">
    <property type="match status" value="1"/>
</dbReference>
<dbReference type="Gene3D" id="2.30.29.30">
    <property type="entry name" value="Pleckstrin-homology domain (PH domain)/Phosphotyrosine-binding domain (PTB)"/>
    <property type="match status" value="1"/>
</dbReference>
<dbReference type="SMART" id="SM00751">
    <property type="entry name" value="BSD"/>
    <property type="match status" value="2"/>
</dbReference>
<dbReference type="SUPFAM" id="SSF50729">
    <property type="entry name" value="PH domain-like"/>
    <property type="match status" value="1"/>
</dbReference>
<name>A0ABY7E2L1_MYAAR</name>
<reference evidence="2" key="1">
    <citation type="submission" date="2022-11" db="EMBL/GenBank/DDBJ databases">
        <title>Centuries of genome instability and evolution in soft-shell clam transmissible cancer (bioRxiv).</title>
        <authorList>
            <person name="Hart S.F.M."/>
            <person name="Yonemitsu M.A."/>
            <person name="Giersch R.M."/>
            <person name="Beal B.F."/>
            <person name="Arriagada G."/>
            <person name="Davis B.W."/>
            <person name="Ostrander E.A."/>
            <person name="Goff S.P."/>
            <person name="Metzger M.J."/>
        </authorList>
    </citation>
    <scope>NUCLEOTIDE SEQUENCE</scope>
    <source>
        <strain evidence="2">MELC-2E11</strain>
        <tissue evidence="2">Siphon/mantle</tissue>
    </source>
</reference>
<dbReference type="InterPro" id="IPR035925">
    <property type="entry name" value="BSD_dom_sf"/>
</dbReference>
<accession>A0ABY7E2L1</accession>
<gene>
    <name evidence="2" type="ORF">MAR_009733</name>
</gene>
<feature type="domain" description="BSD" evidence="1">
    <location>
        <begin position="68"/>
        <end position="114"/>
    </location>
</feature>
<dbReference type="SUPFAM" id="SSF140383">
    <property type="entry name" value="BSD domain-like"/>
    <property type="match status" value="2"/>
</dbReference>
<dbReference type="PANTHER" id="PTHR12856">
    <property type="entry name" value="TRANSCRIPTION INITIATION FACTOR IIH-RELATED"/>
    <property type="match status" value="1"/>
</dbReference>
<sequence>MSRQSEEVLLIVNHVKNKKKISPDTKEKVQLQLVMHDGGANTFQLNNPKGRAAQVADRDSVKELLQQLLPKFRRKLSNELEEKNRLLQENPELFQLYKDLVVSQVITAEEFWATQAPKYSAKEKVEQNQTTGVSAAFLADIKPETDGCNGLKYNLTADIIESIFRTYPMVKKKHAEYVPHEMSESEFWTRFFQSHYFHRDRIAHTSKDLFSDCAKKDEDEIKMEVQKRNTDPLLDISSLKDGNIGDGYGGGIGEDRGGSASSANMTMIRRFNHHSTMVLKACEQAGSQATTASSQNGAARPANGSLAATQMNGETSHSHENTPKKARIREKLQFNDLEVTECRKTVNMRLSRMERYLHGPTPITSSRYTSSEDLISANNTVSAEIDSWNPNLTHVLLGSSAVTVLGELSPGGALMHGSTQQQLNQMVPDDVQQELKQSYSALCELLRHFWACFPASNKLLEEKLTAHMQDLLNAAYTKFETWQSRRMLRKS</sequence>
<dbReference type="InterPro" id="IPR027079">
    <property type="entry name" value="Tfb1/GTF2H1"/>
</dbReference>
<dbReference type="Proteomes" id="UP001164746">
    <property type="component" value="Chromosome 4"/>
</dbReference>
<dbReference type="Pfam" id="PF03909">
    <property type="entry name" value="BSD"/>
    <property type="match status" value="1"/>
</dbReference>
<dbReference type="Gene3D" id="1.10.3970.10">
    <property type="entry name" value="BSD domain"/>
    <property type="match status" value="1"/>
</dbReference>
<evidence type="ECO:0000259" key="1">
    <source>
        <dbReference type="PROSITE" id="PS50858"/>
    </source>
</evidence>
<dbReference type="PROSITE" id="PS50858">
    <property type="entry name" value="BSD"/>
    <property type="match status" value="2"/>
</dbReference>
<proteinExistence type="predicted"/>
<dbReference type="EMBL" id="CP111015">
    <property type="protein sequence ID" value="WAR03175.1"/>
    <property type="molecule type" value="Genomic_DNA"/>
</dbReference>
<dbReference type="CDD" id="cd13229">
    <property type="entry name" value="PH_TFIIH"/>
    <property type="match status" value="1"/>
</dbReference>
<evidence type="ECO:0000313" key="2">
    <source>
        <dbReference type="EMBL" id="WAR03175.1"/>
    </source>
</evidence>